<reference evidence="2" key="2">
    <citation type="submission" date="2025-09" db="UniProtKB">
        <authorList>
            <consortium name="Ensembl"/>
        </authorList>
    </citation>
    <scope>IDENTIFICATION</scope>
</reference>
<dbReference type="Pfam" id="PF01335">
    <property type="entry name" value="DED"/>
    <property type="match status" value="1"/>
</dbReference>
<proteinExistence type="predicted"/>
<dbReference type="Proteomes" id="UP000694424">
    <property type="component" value="Unplaced"/>
</dbReference>
<dbReference type="Gene3D" id="1.10.533.10">
    <property type="entry name" value="Death Domain, Fas"/>
    <property type="match status" value="1"/>
</dbReference>
<organism evidence="2 3">
    <name type="scientific">Apteryx owenii</name>
    <name type="common">Little spotted kiwi</name>
    <dbReference type="NCBI Taxonomy" id="8824"/>
    <lineage>
        <taxon>Eukaryota</taxon>
        <taxon>Metazoa</taxon>
        <taxon>Chordata</taxon>
        <taxon>Craniata</taxon>
        <taxon>Vertebrata</taxon>
        <taxon>Euteleostomi</taxon>
        <taxon>Archelosauria</taxon>
        <taxon>Archosauria</taxon>
        <taxon>Dinosauria</taxon>
        <taxon>Saurischia</taxon>
        <taxon>Theropoda</taxon>
        <taxon>Coelurosauria</taxon>
        <taxon>Aves</taxon>
        <taxon>Palaeognathae</taxon>
        <taxon>Apterygiformes</taxon>
        <taxon>Apterygidae</taxon>
        <taxon>Apteryx</taxon>
    </lineage>
</organism>
<evidence type="ECO:0000313" key="2">
    <source>
        <dbReference type="Ensembl" id="ENSAOWP00000024946.1"/>
    </source>
</evidence>
<dbReference type="InterPro" id="IPR001875">
    <property type="entry name" value="DED_dom"/>
</dbReference>
<dbReference type="SUPFAM" id="SSF47986">
    <property type="entry name" value="DEATH domain"/>
    <property type="match status" value="1"/>
</dbReference>
<name>A0A8B9QGU8_APTOW</name>
<dbReference type="SMART" id="SM00031">
    <property type="entry name" value="DED"/>
    <property type="match status" value="1"/>
</dbReference>
<evidence type="ECO:0000259" key="1">
    <source>
        <dbReference type="PROSITE" id="PS50168"/>
    </source>
</evidence>
<sequence>MAEYRRLLEELAQNITAEDLEQLKSACKEDIPSEKSEAMATSHDWFAFLEKHSKLDKDLVPASICVPSPSPCPLLLSPVPALSPSWSSCPALTLVLIPCPLPHPSPCPRHTTDPLHEWVQTRGGGSRVGTQRSGPCTGARRCAHTCAGVCTPARTGTPAHTTYTRS</sequence>
<dbReference type="GO" id="GO:0042981">
    <property type="term" value="P:regulation of apoptotic process"/>
    <property type="evidence" value="ECO:0007669"/>
    <property type="project" value="InterPro"/>
</dbReference>
<dbReference type="PROSITE" id="PS50168">
    <property type="entry name" value="DED"/>
    <property type="match status" value="1"/>
</dbReference>
<accession>A0A8B9QGU8</accession>
<dbReference type="InterPro" id="IPR011029">
    <property type="entry name" value="DEATH-like_dom_sf"/>
</dbReference>
<protein>
    <recommendedName>
        <fullName evidence="1">DED domain-containing protein</fullName>
    </recommendedName>
</protein>
<dbReference type="PANTHER" id="PTHR48169">
    <property type="entry name" value="DED DOMAIN-CONTAINING PROTEIN"/>
    <property type="match status" value="1"/>
</dbReference>
<dbReference type="Ensembl" id="ENSAOWT00000028290.1">
    <property type="protein sequence ID" value="ENSAOWP00000024946.1"/>
    <property type="gene ID" value="ENSAOWG00000016887.1"/>
</dbReference>
<reference evidence="2" key="1">
    <citation type="submission" date="2025-08" db="UniProtKB">
        <authorList>
            <consortium name="Ensembl"/>
        </authorList>
    </citation>
    <scope>IDENTIFICATION</scope>
</reference>
<feature type="domain" description="DED" evidence="1">
    <location>
        <begin position="3"/>
        <end position="58"/>
    </location>
</feature>
<evidence type="ECO:0000313" key="3">
    <source>
        <dbReference type="Proteomes" id="UP000694424"/>
    </source>
</evidence>
<dbReference type="PANTHER" id="PTHR48169:SF1">
    <property type="entry name" value="ASTROCYTIC PHOSPHOPROTEIN PEA-15"/>
    <property type="match status" value="1"/>
</dbReference>
<keyword evidence="3" id="KW-1185">Reference proteome</keyword>
<dbReference type="AlphaFoldDB" id="A0A8B9QGU8"/>